<evidence type="ECO:0000313" key="5">
    <source>
        <dbReference type="Proteomes" id="UP000696280"/>
    </source>
</evidence>
<evidence type="ECO:0000313" key="4">
    <source>
        <dbReference type="EMBL" id="CAG8956794.1"/>
    </source>
</evidence>
<dbReference type="InterPro" id="IPR027235">
    <property type="entry name" value="PFD2"/>
</dbReference>
<dbReference type="Gene3D" id="1.10.287.370">
    <property type="match status" value="1"/>
</dbReference>
<protein>
    <submittedName>
        <fullName evidence="4">Uncharacterized protein</fullName>
    </submittedName>
</protein>
<comment type="similarity">
    <text evidence="1">Belongs to the prefoldin subunit beta family.</text>
</comment>
<evidence type="ECO:0000256" key="2">
    <source>
        <dbReference type="ARBA" id="ARBA00023186"/>
    </source>
</evidence>
<dbReference type="SUPFAM" id="SSF46579">
    <property type="entry name" value="Prefoldin"/>
    <property type="match status" value="1"/>
</dbReference>
<feature type="compositionally biased region" description="Polar residues" evidence="3">
    <location>
        <begin position="1"/>
        <end position="22"/>
    </location>
</feature>
<dbReference type="EMBL" id="CAJVRL010000073">
    <property type="protein sequence ID" value="CAG8956794.1"/>
    <property type="molecule type" value="Genomic_DNA"/>
</dbReference>
<dbReference type="Proteomes" id="UP000696280">
    <property type="component" value="Unassembled WGS sequence"/>
</dbReference>
<evidence type="ECO:0000256" key="1">
    <source>
        <dbReference type="ARBA" id="ARBA00008045"/>
    </source>
</evidence>
<dbReference type="PANTHER" id="PTHR13303">
    <property type="entry name" value="PREFOLDIN SUBUNIT 2"/>
    <property type="match status" value="1"/>
</dbReference>
<dbReference type="Pfam" id="PF01920">
    <property type="entry name" value="Prefoldin_2"/>
    <property type="match status" value="1"/>
</dbReference>
<dbReference type="InterPro" id="IPR009053">
    <property type="entry name" value="Prefoldin"/>
</dbReference>
<feature type="region of interest" description="Disordered" evidence="3">
    <location>
        <begin position="1"/>
        <end position="80"/>
    </location>
</feature>
<keyword evidence="5" id="KW-1185">Reference proteome</keyword>
<gene>
    <name evidence="4" type="ORF">HYFRA_00011183</name>
</gene>
<proteinExistence type="inferred from homology"/>
<dbReference type="GO" id="GO:0016272">
    <property type="term" value="C:prefoldin complex"/>
    <property type="evidence" value="ECO:0007669"/>
    <property type="project" value="InterPro"/>
</dbReference>
<comment type="caution">
    <text evidence="4">The sequence shown here is derived from an EMBL/GenBank/DDBJ whole genome shotgun (WGS) entry which is preliminary data.</text>
</comment>
<dbReference type="InterPro" id="IPR002777">
    <property type="entry name" value="PFD_beta-like"/>
</dbReference>
<name>A0A9N9PK85_9HELO</name>
<sequence length="225" mass="25647">MAQQVSQRKQQANNHRGASQSYNSNTNNTKPTSNKSPPKSVTSRPKPKNTGPYPLSPALPPFPRKTPSAPSHRICGPILPNSRTLESESSTLLPKHPVPHIYTIYFFLALLVHVHRSIPFVGPHRLLDQRGTWNALHRAVLTFLFWDTYRLVLETLTPLPEERKCFRMINGVLVERTVKDVIPALQTNSEGLKKVLEELMKSYRSKNVEMENWKKKNNIQVVAQQ</sequence>
<dbReference type="GO" id="GO:0051082">
    <property type="term" value="F:unfolded protein binding"/>
    <property type="evidence" value="ECO:0007669"/>
    <property type="project" value="InterPro"/>
</dbReference>
<feature type="compositionally biased region" description="Pro residues" evidence="3">
    <location>
        <begin position="54"/>
        <end position="64"/>
    </location>
</feature>
<feature type="compositionally biased region" description="Low complexity" evidence="3">
    <location>
        <begin position="23"/>
        <end position="40"/>
    </location>
</feature>
<keyword evidence="2" id="KW-0143">Chaperone</keyword>
<evidence type="ECO:0000256" key="3">
    <source>
        <dbReference type="SAM" id="MobiDB-lite"/>
    </source>
</evidence>
<dbReference type="AlphaFoldDB" id="A0A9N9PK85"/>
<reference evidence="4" key="1">
    <citation type="submission" date="2021-07" db="EMBL/GenBank/DDBJ databases">
        <authorList>
            <person name="Durling M."/>
        </authorList>
    </citation>
    <scope>NUCLEOTIDE SEQUENCE</scope>
</reference>
<accession>A0A9N9PK85</accession>
<dbReference type="GO" id="GO:0006457">
    <property type="term" value="P:protein folding"/>
    <property type="evidence" value="ECO:0007669"/>
    <property type="project" value="InterPro"/>
</dbReference>
<dbReference type="OrthoDB" id="29646at2759"/>
<organism evidence="4 5">
    <name type="scientific">Hymenoscyphus fraxineus</name>
    <dbReference type="NCBI Taxonomy" id="746836"/>
    <lineage>
        <taxon>Eukaryota</taxon>
        <taxon>Fungi</taxon>
        <taxon>Dikarya</taxon>
        <taxon>Ascomycota</taxon>
        <taxon>Pezizomycotina</taxon>
        <taxon>Leotiomycetes</taxon>
        <taxon>Helotiales</taxon>
        <taxon>Helotiaceae</taxon>
        <taxon>Hymenoscyphus</taxon>
    </lineage>
</organism>
<dbReference type="CDD" id="cd23163">
    <property type="entry name" value="Prefoldin_2"/>
    <property type="match status" value="1"/>
</dbReference>